<dbReference type="EMBL" id="AMZH03001035">
    <property type="protein sequence ID" value="RRT80898.1"/>
    <property type="molecule type" value="Genomic_DNA"/>
</dbReference>
<keyword evidence="2" id="KW-0812">Transmembrane</keyword>
<dbReference type="Proteomes" id="UP000287651">
    <property type="component" value="Unassembled WGS sequence"/>
</dbReference>
<proteinExistence type="predicted"/>
<comment type="caution">
    <text evidence="3">The sequence shown here is derived from an EMBL/GenBank/DDBJ whole genome shotgun (WGS) entry which is preliminary data.</text>
</comment>
<name>A0A427AXB0_ENSVE</name>
<evidence type="ECO:0000313" key="4">
    <source>
        <dbReference type="Proteomes" id="UP000287651"/>
    </source>
</evidence>
<dbReference type="Gene3D" id="3.40.50.720">
    <property type="entry name" value="NAD(P)-binding Rossmann-like Domain"/>
    <property type="match status" value="1"/>
</dbReference>
<accession>A0A427AXB0</accession>
<organism evidence="3 4">
    <name type="scientific">Ensete ventricosum</name>
    <name type="common">Abyssinian banana</name>
    <name type="synonym">Musa ensete</name>
    <dbReference type="NCBI Taxonomy" id="4639"/>
    <lineage>
        <taxon>Eukaryota</taxon>
        <taxon>Viridiplantae</taxon>
        <taxon>Streptophyta</taxon>
        <taxon>Embryophyta</taxon>
        <taxon>Tracheophyta</taxon>
        <taxon>Spermatophyta</taxon>
        <taxon>Magnoliopsida</taxon>
        <taxon>Liliopsida</taxon>
        <taxon>Zingiberales</taxon>
        <taxon>Musaceae</taxon>
        <taxon>Ensete</taxon>
    </lineage>
</organism>
<feature type="transmembrane region" description="Helical" evidence="2">
    <location>
        <begin position="151"/>
        <end position="173"/>
    </location>
</feature>
<keyword evidence="2" id="KW-1133">Transmembrane helix</keyword>
<dbReference type="AlphaFoldDB" id="A0A427AXB0"/>
<feature type="region of interest" description="Disordered" evidence="1">
    <location>
        <begin position="198"/>
        <end position="248"/>
    </location>
</feature>
<keyword evidence="2" id="KW-0472">Membrane</keyword>
<evidence type="ECO:0000256" key="1">
    <source>
        <dbReference type="SAM" id="MobiDB-lite"/>
    </source>
</evidence>
<evidence type="ECO:0000313" key="3">
    <source>
        <dbReference type="EMBL" id="RRT80898.1"/>
    </source>
</evidence>
<evidence type="ECO:0000256" key="2">
    <source>
        <dbReference type="SAM" id="Phobius"/>
    </source>
</evidence>
<protein>
    <submittedName>
        <fullName evidence="3">Uncharacterized protein</fullName>
    </submittedName>
</protein>
<sequence length="248" mass="26678">MAEKAAWRAARGRDLNLVTVCPALVTGPGFQHLNPTGSIAYLKGERPSSPPIIDAAAAVDLRRTVLKPSFRFRQELSTCLQKNLQAIYLSPHSKHIDQEHTTKGNLVPHSECQRGKREGRRMSSLPQPMVVYPQSMKVQQVHDSEGSFTPVYITLAVIAVLTIAACYAGQVLASRYLRPRPRRDKGAVEDGIQMGVPAVNLDASGGGGGSKRKAKHLGSNQEHTGSKGDVGNPNTSHAPPAPVVAQEV</sequence>
<feature type="region of interest" description="Disordered" evidence="1">
    <location>
        <begin position="98"/>
        <end position="123"/>
    </location>
</feature>
<reference evidence="3 4" key="1">
    <citation type="journal article" date="2014" name="Agronomy (Basel)">
        <title>A Draft Genome Sequence for Ensete ventricosum, the Drought-Tolerant Tree Against Hunger.</title>
        <authorList>
            <person name="Harrison J."/>
            <person name="Moore K.A."/>
            <person name="Paszkiewicz K."/>
            <person name="Jones T."/>
            <person name="Grant M."/>
            <person name="Ambacheew D."/>
            <person name="Muzemil S."/>
            <person name="Studholme D.J."/>
        </authorList>
    </citation>
    <scope>NUCLEOTIDE SEQUENCE [LARGE SCALE GENOMIC DNA]</scope>
</reference>
<gene>
    <name evidence="3" type="ORF">B296_00021379</name>
</gene>